<feature type="transmembrane region" description="Helical" evidence="6">
    <location>
        <begin position="209"/>
        <end position="229"/>
    </location>
</feature>
<dbReference type="Pfam" id="PF00361">
    <property type="entry name" value="Proton_antipo_M"/>
    <property type="match status" value="1"/>
</dbReference>
<feature type="transmembrane region" description="Helical" evidence="6">
    <location>
        <begin position="468"/>
        <end position="487"/>
    </location>
</feature>
<dbReference type="InParanoid" id="B4CV22"/>
<dbReference type="EC" id="1.6.5.11" evidence="8"/>
<feature type="transmembrane region" description="Helical" evidence="6">
    <location>
        <begin position="250"/>
        <end position="272"/>
    </location>
</feature>
<evidence type="ECO:0000256" key="5">
    <source>
        <dbReference type="RuleBase" id="RU000320"/>
    </source>
</evidence>
<dbReference type="STRING" id="497964.CfE428DRAFT_0535"/>
<dbReference type="FunCoup" id="B4CV22">
    <property type="interactions" value="206"/>
</dbReference>
<protein>
    <submittedName>
        <fullName evidence="8">Proton-translocating NADH-quinone oxidoreductase, chain L</fullName>
        <ecNumber evidence="8">1.6.5.11</ecNumber>
    </submittedName>
</protein>
<evidence type="ECO:0000313" key="8">
    <source>
        <dbReference type="EMBL" id="EDY22410.1"/>
    </source>
</evidence>
<dbReference type="GO" id="GO:0042773">
    <property type="term" value="P:ATP synthesis coupled electron transport"/>
    <property type="evidence" value="ECO:0007669"/>
    <property type="project" value="InterPro"/>
</dbReference>
<proteinExistence type="predicted"/>
<feature type="transmembrane region" description="Helical" evidence="6">
    <location>
        <begin position="155"/>
        <end position="174"/>
    </location>
</feature>
<dbReference type="GO" id="GO:0008137">
    <property type="term" value="F:NADH dehydrogenase (ubiquinone) activity"/>
    <property type="evidence" value="ECO:0007669"/>
    <property type="project" value="InterPro"/>
</dbReference>
<dbReference type="InterPro" id="IPR018393">
    <property type="entry name" value="NADHpl_OxRdtase_5_subgr"/>
</dbReference>
<feature type="transmembrane region" description="Helical" evidence="6">
    <location>
        <begin position="443"/>
        <end position="462"/>
    </location>
</feature>
<dbReference type="EMBL" id="ABVL01000001">
    <property type="protein sequence ID" value="EDY22410.1"/>
    <property type="molecule type" value="Genomic_DNA"/>
</dbReference>
<dbReference type="GO" id="GO:0016020">
    <property type="term" value="C:membrane"/>
    <property type="evidence" value="ECO:0007669"/>
    <property type="project" value="UniProtKB-SubCell"/>
</dbReference>
<feature type="transmembrane region" description="Helical" evidence="6">
    <location>
        <begin position="86"/>
        <end position="104"/>
    </location>
</feature>
<dbReference type="AlphaFoldDB" id="B4CV22"/>
<feature type="transmembrane region" description="Helical" evidence="6">
    <location>
        <begin position="56"/>
        <end position="74"/>
    </location>
</feature>
<feature type="transmembrane region" description="Helical" evidence="6">
    <location>
        <begin position="370"/>
        <end position="394"/>
    </location>
</feature>
<evidence type="ECO:0000256" key="4">
    <source>
        <dbReference type="ARBA" id="ARBA00023136"/>
    </source>
</evidence>
<dbReference type="InterPro" id="IPR003945">
    <property type="entry name" value="NU5C-like"/>
</dbReference>
<dbReference type="NCBIfam" id="TIGR01974">
    <property type="entry name" value="NDH_I_L"/>
    <property type="match status" value="1"/>
</dbReference>
<evidence type="ECO:0000313" key="9">
    <source>
        <dbReference type="Proteomes" id="UP000005824"/>
    </source>
</evidence>
<evidence type="ECO:0000256" key="2">
    <source>
        <dbReference type="ARBA" id="ARBA00022692"/>
    </source>
</evidence>
<keyword evidence="3 6" id="KW-1133">Transmembrane helix</keyword>
<sequence>MFSMLGIVLANNFVMMFIFWELVGVSSYLLIGHWFTRDSAAAAANKAFLANRIGDFGFMLGILMVWTATGSVVFSEMQGALPNLSLTAGFLTLVTVLIFCGAIGKSAQFPLHVWLPDAMEGPTPVSALIHAATMVAAGVYMLARVSFLIQLSPTGQSVIAAIGIITAVLAALIATQQDDIKRILAYSTLSQLGYMICAIGLAAPGAAMFHLFTHAFFKALLFLGAGAIIHAMHHEQDIWKMGGLRKKMDWTFWTFAAGYLALIGTPLFSGFFSKDVILLAAWQQHSYLVFLLGVFTAFLTAFYMTRLFVVTFLGSSRSDAADHAHDGSFRMTAPLVILAFFSVFAGYHFIGGHALGENFSQAVEGIEHGGGHGVVATLAILAFVFGTGLGYFLYSGRSKEPFPFAPLRDKLYFDEIYAALIAGTQELLATMARFIDQWIIDGILVRATSGAVWGIGYVLRFLQFGNLQGYAFLFGLGVVATIYFLVFR</sequence>
<accession>B4CV22</accession>
<feature type="transmembrane region" description="Helical" evidence="6">
    <location>
        <begin position="125"/>
        <end position="143"/>
    </location>
</feature>
<feature type="domain" description="NADH:quinone oxidoreductase/Mrp antiporter transmembrane" evidence="7">
    <location>
        <begin position="10"/>
        <end position="300"/>
    </location>
</feature>
<evidence type="ECO:0000256" key="6">
    <source>
        <dbReference type="SAM" id="Phobius"/>
    </source>
</evidence>
<feature type="transmembrane region" description="Helical" evidence="6">
    <location>
        <begin position="331"/>
        <end position="350"/>
    </location>
</feature>
<keyword evidence="2 5" id="KW-0812">Transmembrane</keyword>
<dbReference type="GO" id="GO:0015990">
    <property type="term" value="P:electron transport coupled proton transport"/>
    <property type="evidence" value="ECO:0007669"/>
    <property type="project" value="TreeGrafter"/>
</dbReference>
<keyword evidence="9" id="KW-1185">Reference proteome</keyword>
<feature type="transmembrane region" description="Helical" evidence="6">
    <location>
        <begin position="183"/>
        <end position="203"/>
    </location>
</feature>
<evidence type="ECO:0000256" key="1">
    <source>
        <dbReference type="ARBA" id="ARBA00004127"/>
    </source>
</evidence>
<feature type="transmembrane region" description="Helical" evidence="6">
    <location>
        <begin position="287"/>
        <end position="310"/>
    </location>
</feature>
<comment type="caution">
    <text evidence="8">The sequence shown here is derived from an EMBL/GenBank/DDBJ whole genome shotgun (WGS) entry which is preliminary data.</text>
</comment>
<evidence type="ECO:0000256" key="3">
    <source>
        <dbReference type="ARBA" id="ARBA00022989"/>
    </source>
</evidence>
<keyword evidence="8" id="KW-0560">Oxidoreductase</keyword>
<dbReference type="GO" id="GO:0012505">
    <property type="term" value="C:endomembrane system"/>
    <property type="evidence" value="ECO:0007669"/>
    <property type="project" value="UniProtKB-SubCell"/>
</dbReference>
<gene>
    <name evidence="8" type="ORF">CfE428DRAFT_0535</name>
</gene>
<comment type="subcellular location">
    <subcellularLocation>
        <location evidence="1">Endomembrane system</location>
        <topology evidence="1">Multi-pass membrane protein</topology>
    </subcellularLocation>
    <subcellularLocation>
        <location evidence="5">Membrane</location>
        <topology evidence="5">Multi-pass membrane protein</topology>
    </subcellularLocation>
</comment>
<reference evidence="8 9" key="1">
    <citation type="journal article" date="2011" name="J. Bacteriol.">
        <title>Genome sequence of Chthoniobacter flavus Ellin428, an aerobic heterotrophic soil bacterium.</title>
        <authorList>
            <person name="Kant R."/>
            <person name="van Passel M.W."/>
            <person name="Palva A."/>
            <person name="Lucas S."/>
            <person name="Lapidus A."/>
            <person name="Glavina Del Rio T."/>
            <person name="Dalin E."/>
            <person name="Tice H."/>
            <person name="Bruce D."/>
            <person name="Goodwin L."/>
            <person name="Pitluck S."/>
            <person name="Larimer F.W."/>
            <person name="Land M.L."/>
            <person name="Hauser L."/>
            <person name="Sangwan P."/>
            <person name="de Vos W.M."/>
            <person name="Janssen P.H."/>
            <person name="Smidt H."/>
        </authorList>
    </citation>
    <scope>NUCLEOTIDE SEQUENCE [LARGE SCALE GENOMIC DNA]</scope>
    <source>
        <strain evidence="8 9">Ellin428</strain>
    </source>
</reference>
<dbReference type="GO" id="GO:0003954">
    <property type="term" value="F:NADH dehydrogenase activity"/>
    <property type="evidence" value="ECO:0007669"/>
    <property type="project" value="TreeGrafter"/>
</dbReference>
<feature type="transmembrane region" description="Helical" evidence="6">
    <location>
        <begin position="12"/>
        <end position="35"/>
    </location>
</feature>
<dbReference type="Proteomes" id="UP000005824">
    <property type="component" value="Unassembled WGS sequence"/>
</dbReference>
<dbReference type="PRINTS" id="PR01434">
    <property type="entry name" value="NADHDHGNASE5"/>
</dbReference>
<dbReference type="Gene3D" id="1.20.5.2700">
    <property type="match status" value="1"/>
</dbReference>
<dbReference type="PANTHER" id="PTHR42829:SF2">
    <property type="entry name" value="NADH-UBIQUINONE OXIDOREDUCTASE CHAIN 5"/>
    <property type="match status" value="1"/>
</dbReference>
<keyword evidence="4 6" id="KW-0472">Membrane</keyword>
<dbReference type="RefSeq" id="WP_006977862.1">
    <property type="nucleotide sequence ID" value="NZ_ABVL01000001.1"/>
</dbReference>
<dbReference type="InterPro" id="IPR001750">
    <property type="entry name" value="ND/Mrp_TM"/>
</dbReference>
<name>B4CV22_9BACT</name>
<dbReference type="PANTHER" id="PTHR42829">
    <property type="entry name" value="NADH-UBIQUINONE OXIDOREDUCTASE CHAIN 5"/>
    <property type="match status" value="1"/>
</dbReference>
<evidence type="ECO:0000259" key="7">
    <source>
        <dbReference type="Pfam" id="PF00361"/>
    </source>
</evidence>
<dbReference type="eggNOG" id="COG1009">
    <property type="taxonomic scope" value="Bacteria"/>
</dbReference>
<organism evidence="8 9">
    <name type="scientific">Chthoniobacter flavus Ellin428</name>
    <dbReference type="NCBI Taxonomy" id="497964"/>
    <lineage>
        <taxon>Bacteria</taxon>
        <taxon>Pseudomonadati</taxon>
        <taxon>Verrucomicrobiota</taxon>
        <taxon>Spartobacteria</taxon>
        <taxon>Chthoniobacterales</taxon>
        <taxon>Chthoniobacteraceae</taxon>
        <taxon>Chthoniobacter</taxon>
    </lineage>
</organism>